<name>A0ABD5NEJ1_9EURY</name>
<evidence type="ECO:0000313" key="4">
    <source>
        <dbReference type="EMBL" id="MFC3477309.1"/>
    </source>
</evidence>
<dbReference type="Pfam" id="PF02254">
    <property type="entry name" value="TrkA_N"/>
    <property type="match status" value="2"/>
</dbReference>
<accession>A0ABD5NEJ1</accession>
<dbReference type="SUPFAM" id="SSF81324">
    <property type="entry name" value="Voltage-gated potassium channels"/>
    <property type="match status" value="1"/>
</dbReference>
<keyword evidence="1" id="KW-1133">Transmembrane helix</keyword>
<gene>
    <name evidence="4" type="ORF">ACFOKC_06180</name>
</gene>
<keyword evidence="5" id="KW-1185">Reference proteome</keyword>
<dbReference type="GO" id="GO:0034220">
    <property type="term" value="P:monoatomic ion transmembrane transport"/>
    <property type="evidence" value="ECO:0007669"/>
    <property type="project" value="UniProtKB-KW"/>
</dbReference>
<dbReference type="PANTHER" id="PTHR43833:SF9">
    <property type="entry name" value="POTASSIUM CHANNEL PROTEIN YUGO-RELATED"/>
    <property type="match status" value="1"/>
</dbReference>
<evidence type="ECO:0000313" key="5">
    <source>
        <dbReference type="Proteomes" id="UP001595660"/>
    </source>
</evidence>
<dbReference type="InterPro" id="IPR006037">
    <property type="entry name" value="RCK_C"/>
</dbReference>
<dbReference type="Gene3D" id="3.40.50.720">
    <property type="entry name" value="NAD(P)-binding Rossmann-like Domain"/>
    <property type="match status" value="2"/>
</dbReference>
<dbReference type="InterPro" id="IPR050721">
    <property type="entry name" value="Trk_Ktr_HKT_K-transport"/>
</dbReference>
<dbReference type="InterPro" id="IPR036721">
    <property type="entry name" value="RCK_C_sf"/>
</dbReference>
<dbReference type="Gene3D" id="3.30.70.1450">
    <property type="entry name" value="Regulator of K+ conductance, C-terminal domain"/>
    <property type="match status" value="2"/>
</dbReference>
<evidence type="ECO:0000259" key="3">
    <source>
        <dbReference type="PROSITE" id="PS51202"/>
    </source>
</evidence>
<dbReference type="PROSITE" id="PS51202">
    <property type="entry name" value="RCK_C"/>
    <property type="match status" value="2"/>
</dbReference>
<dbReference type="SUPFAM" id="SSF116726">
    <property type="entry name" value="TrkA C-terminal domain-like"/>
    <property type="match status" value="2"/>
</dbReference>
<evidence type="ECO:0000259" key="2">
    <source>
        <dbReference type="PROSITE" id="PS51201"/>
    </source>
</evidence>
<dbReference type="InterPro" id="IPR036291">
    <property type="entry name" value="NAD(P)-bd_dom_sf"/>
</dbReference>
<dbReference type="Proteomes" id="UP001595660">
    <property type="component" value="Unassembled WGS sequence"/>
</dbReference>
<reference evidence="4 5" key="1">
    <citation type="journal article" date="2019" name="Int. J. Syst. Evol. Microbiol.">
        <title>The Global Catalogue of Microorganisms (GCM) 10K type strain sequencing project: providing services to taxonomists for standard genome sequencing and annotation.</title>
        <authorList>
            <consortium name="The Broad Institute Genomics Platform"/>
            <consortium name="The Broad Institute Genome Sequencing Center for Infectious Disease"/>
            <person name="Wu L."/>
            <person name="Ma J."/>
        </authorList>
    </citation>
    <scope>NUCLEOTIDE SEQUENCE [LARGE SCALE GENOMIC DNA]</scope>
    <source>
        <strain evidence="4 5">CGMCC 1.12562</strain>
    </source>
</reference>
<dbReference type="InterPro" id="IPR003148">
    <property type="entry name" value="RCK_N"/>
</dbReference>
<dbReference type="Pfam" id="PF02080">
    <property type="entry name" value="TrkA_C"/>
    <property type="match status" value="1"/>
</dbReference>
<dbReference type="RefSeq" id="WP_232571559.1">
    <property type="nucleotide sequence ID" value="NZ_CP089466.1"/>
</dbReference>
<keyword evidence="1" id="KW-0472">Membrane</keyword>
<keyword evidence="4" id="KW-0406">Ion transport</keyword>
<keyword evidence="4" id="KW-0813">Transport</keyword>
<dbReference type="PROSITE" id="PS51201">
    <property type="entry name" value="RCK_N"/>
    <property type="match status" value="1"/>
</dbReference>
<keyword evidence="1" id="KW-0812">Transmembrane</keyword>
<dbReference type="SUPFAM" id="SSF51735">
    <property type="entry name" value="NAD(P)-binding Rossmann-fold domains"/>
    <property type="match status" value="2"/>
</dbReference>
<feature type="transmembrane region" description="Helical" evidence="1">
    <location>
        <begin position="81"/>
        <end position="106"/>
    </location>
</feature>
<feature type="transmembrane region" description="Helical" evidence="1">
    <location>
        <begin position="20"/>
        <end position="40"/>
    </location>
</feature>
<proteinExistence type="predicted"/>
<feature type="domain" description="RCK N-terminal" evidence="2">
    <location>
        <begin position="345"/>
        <end position="452"/>
    </location>
</feature>
<keyword evidence="4" id="KW-0407">Ion channel</keyword>
<dbReference type="PANTHER" id="PTHR43833">
    <property type="entry name" value="POTASSIUM CHANNEL PROTEIN 2-RELATED-RELATED"/>
    <property type="match status" value="1"/>
</dbReference>
<protein>
    <submittedName>
        <fullName evidence="4">Potassium channel family protein</fullName>
    </submittedName>
</protein>
<dbReference type="GeneID" id="69116765"/>
<evidence type="ECO:0000256" key="1">
    <source>
        <dbReference type="SAM" id="Phobius"/>
    </source>
</evidence>
<sequence length="544" mass="58262">MRDLRFPRDPSDLTRRQRLLLAFLGGLVTVVLVFTATYYWGMRTLEGRPRTPFQALNTVIETLTTTGFGADSPWETPWMNLFVALMQVTGVVIGFVTLRVLVIPLFERTPLNLDDRLSPKDDHVVVAEYRRDTEVLLDELEALDVDYVLVESDEEEAKRLSDDGYQAINGDPEDAADLERASIGKASLLITDAGDRTASVVLTALDLNEDLRVVSFTPSTRRKAALAEVGVDRSVAPHALIGARLAEKATTPVALPESVGDDVAIREILVRRGSHLHGVRVGDSPVAAHPELSLVAGWFDGELRIPPSSGDRLTPNTVLVVAGPEGVLDEVANDVAGVRRPAASRGRVVVAGLGEGGQAAVDALPEEVSATTVDQRADADPDVVGDVTEPETLREADVEGASALVVTVDDDATTLLAVAMARSLADDLEILVRVTDEEKASPAVRAGADYVLSVQRVCARLVAAEVHGERVMDPVGQIRLVRADAAPFAGKTLAGASDPEHGWTVVAVVRAGDVRTDQSTTIEAADEVVVAGTDRSIRHFEKQT</sequence>
<dbReference type="EMBL" id="JBHRWN010000002">
    <property type="protein sequence ID" value="MFC3477309.1"/>
    <property type="molecule type" value="Genomic_DNA"/>
</dbReference>
<feature type="domain" description="RCK C-terminal" evidence="3">
    <location>
        <begin position="253"/>
        <end position="337"/>
    </location>
</feature>
<dbReference type="Gene3D" id="1.10.287.70">
    <property type="match status" value="1"/>
</dbReference>
<dbReference type="AlphaFoldDB" id="A0ABD5NEJ1"/>
<organism evidence="4 5">
    <name type="scientific">Halobacterium litoreum</name>
    <dbReference type="NCBI Taxonomy" id="2039234"/>
    <lineage>
        <taxon>Archaea</taxon>
        <taxon>Methanobacteriati</taxon>
        <taxon>Methanobacteriota</taxon>
        <taxon>Stenosarchaea group</taxon>
        <taxon>Halobacteria</taxon>
        <taxon>Halobacteriales</taxon>
        <taxon>Halobacteriaceae</taxon>
        <taxon>Halobacterium</taxon>
    </lineage>
</organism>
<feature type="domain" description="RCK C-terminal" evidence="3">
    <location>
        <begin position="464"/>
        <end position="544"/>
    </location>
</feature>
<comment type="caution">
    <text evidence="4">The sequence shown here is derived from an EMBL/GenBank/DDBJ whole genome shotgun (WGS) entry which is preliminary data.</text>
</comment>